<gene>
    <name evidence="1" type="ordered locus">CKC_04235</name>
</gene>
<accession>E4UBB7</accession>
<dbReference type="eggNOG" id="COG0582">
    <property type="taxonomic scope" value="Bacteria"/>
</dbReference>
<dbReference type="AlphaFoldDB" id="E4UBB7"/>
<dbReference type="RefSeq" id="WP_013462252.1">
    <property type="nucleotide sequence ID" value="NC_014774.1"/>
</dbReference>
<name>E4UBB7_LIBSC</name>
<dbReference type="GeneID" id="96886288"/>
<dbReference type="EMBL" id="CP002371">
    <property type="protein sequence ID" value="ADR52596.1"/>
    <property type="molecule type" value="Genomic_DNA"/>
</dbReference>
<reference evidence="1 2" key="3">
    <citation type="journal article" date="2011" name="PLoS ONE">
        <title>The Complete Genome Sequence of 'Candidatus Liberibacter solanacearum', the Bacterium Associated with Potato Zebra Chip Disease.</title>
        <authorList>
            <person name="Lin H."/>
            <person name="Lou B."/>
            <person name="Glynn J.M."/>
            <person name="Doddapaneni H."/>
            <person name="Civerolo E.L."/>
            <person name="Chen C."/>
            <person name="Duan Y."/>
            <person name="Zhou L."/>
            <person name="Vahling C.M."/>
        </authorList>
    </citation>
    <scope>NUCLEOTIDE SEQUENCE [LARGE SCALE GENOMIC DNA]</scope>
    <source>
        <strain evidence="1 2">CLso-ZC1</strain>
    </source>
</reference>
<proteinExistence type="predicted"/>
<dbReference type="Proteomes" id="UP000007038">
    <property type="component" value="Chromosome"/>
</dbReference>
<dbReference type="HOGENOM" id="CLU_1729133_0_0_5"/>
<protein>
    <submittedName>
        <fullName evidence="1">Phage-related integrase/recombinase</fullName>
    </submittedName>
</protein>
<dbReference type="KEGG" id="lso:CKC_04235"/>
<sequence>MSRNTKLPFVVREKTRHGKIIYYFRKGKDDRTRLPIPSDPSFMPAYLSALSGIPIEQSSIKPVIKEPQTMRWLIEQYRKSGHWASLALKTRKRIDQDFSNIIKNSGDFEYKKITAKHIRLGLEHRKSTPASAVLFLSSIRLSYVGTNKNIE</sequence>
<evidence type="ECO:0000313" key="2">
    <source>
        <dbReference type="Proteomes" id="UP000007038"/>
    </source>
</evidence>
<evidence type="ECO:0000313" key="1">
    <source>
        <dbReference type="EMBL" id="ADR52596.1"/>
    </source>
</evidence>
<reference key="2">
    <citation type="submission" date="2010-11" db="EMBL/GenBank/DDBJ databases">
        <authorList>
            <person name="Lin H."/>
            <person name="Doddapaneni H.V."/>
            <person name="Lou B."/>
            <person name="Civerolo E.L."/>
            <person name="Chen C."/>
            <person name="Duan Y."/>
            <person name="Zhou L."/>
            <person name="Glynn J."/>
        </authorList>
    </citation>
    <scope>NUCLEOTIDE SEQUENCE</scope>
    <source>
        <strain>CLso-ZC1</strain>
    </source>
</reference>
<organism evidence="1 2">
    <name type="scientific">Liberibacter solanacearum (strain CLso-ZC1)</name>
    <dbReference type="NCBI Taxonomy" id="658172"/>
    <lineage>
        <taxon>Bacteria</taxon>
        <taxon>Pseudomonadati</taxon>
        <taxon>Pseudomonadota</taxon>
        <taxon>Alphaproteobacteria</taxon>
        <taxon>Hyphomicrobiales</taxon>
        <taxon>Rhizobiaceae</taxon>
        <taxon>Liberibacter</taxon>
    </lineage>
</organism>
<reference evidence="2" key="1">
    <citation type="submission" date="2010-11" db="EMBL/GenBank/DDBJ databases">
        <title>Complete genome sequence of Candidatus Liberibacter solanacearum CLso-ZC1.</title>
        <authorList>
            <person name="Lin H."/>
            <person name="Doddapaneni H.V."/>
            <person name="Lou B."/>
            <person name="Civerolo E.L."/>
            <person name="Chen C."/>
            <person name="Duan Y."/>
            <person name="Zhou L."/>
            <person name="Glynn J."/>
        </authorList>
    </citation>
    <scope>NUCLEOTIDE SEQUENCE [LARGE SCALE GENOMIC DNA]</scope>
    <source>
        <strain evidence="2">CLso-ZC1</strain>
    </source>
</reference>